<dbReference type="Proteomes" id="UP001242480">
    <property type="component" value="Unassembled WGS sequence"/>
</dbReference>
<sequence length="604" mass="65594">MTHPATDDIALEEELPEAAAPEAGWTEQAEDAPAEAEPPRRKPTKLEKSGARVAFIMIAFIGLYVAIFARLTQLGIAPGDQYAAKLTAQDLLATARPDILDRNGEVLATDIRVPSLYAEPRKLVDVDEATEMISAAMPELDARDLREKLASKKGFVWLKREITPKQQAAVYKLGLPGVGFLYENKRVYPNGPTLSHVLGAVNIDNQGIAGIEKYIDRKRGLSELAALGYAAKNPDDLTPVQLSIDLRAQNVMRDELVQGIAHFRAKAAAGVLMDVNTGEMISLVSLPDFDPNNPADALDPNRINRINVGVYEMGSTFKALTLAMGIDSGKFTTNSLLDARTSLRFGKWTIPDYHATHRILTLPEVFTHSSNIGSARIALSLGITAHRAFLAKMGQLDRLVTELPENAAPLIPVRWTDLSTATIAFGQGLNVAPLQAVMAVGAMMNGGHLMKPTFLVRSKDQALAESTTVLKPHTSDVMRYLLRLNATDGSAKKVDIVGYQVGGKTGTAEKIVNGRYSKNKDHNFTTFMAVFPFDKPKYLLLTIYDEPKAVPESYGYTTAAWNAGATAGKIITRVAPLLGQQPRFEFVPNNPPPLYAPATVATAQ</sequence>
<keyword evidence="3 5" id="KW-0472">Membrane</keyword>
<dbReference type="PANTHER" id="PTHR30627:SF1">
    <property type="entry name" value="PEPTIDOGLYCAN D,D-TRANSPEPTIDASE FTSI"/>
    <property type="match status" value="1"/>
</dbReference>
<feature type="domain" description="Penicillin-binding protein transpeptidase" evidence="6">
    <location>
        <begin position="270"/>
        <end position="559"/>
    </location>
</feature>
<dbReference type="Gene3D" id="3.40.710.10">
    <property type="entry name" value="DD-peptidase/beta-lactamase superfamily"/>
    <property type="match status" value="1"/>
</dbReference>
<proteinExistence type="predicted"/>
<dbReference type="RefSeq" id="WP_307280366.1">
    <property type="nucleotide sequence ID" value="NZ_JAUSVX010000014.1"/>
</dbReference>
<dbReference type="Gene3D" id="3.30.450.330">
    <property type="match status" value="1"/>
</dbReference>
<dbReference type="InterPro" id="IPR050515">
    <property type="entry name" value="Beta-lactam/transpept"/>
</dbReference>
<comment type="subcellular location">
    <subcellularLocation>
        <location evidence="1">Membrane</location>
    </subcellularLocation>
</comment>
<accession>A0ABU0JF21</accession>
<keyword evidence="2" id="KW-0378">Hydrolase</keyword>
<dbReference type="InterPro" id="IPR005311">
    <property type="entry name" value="PBP_dimer"/>
</dbReference>
<evidence type="ECO:0000259" key="6">
    <source>
        <dbReference type="Pfam" id="PF00905"/>
    </source>
</evidence>
<keyword evidence="8" id="KW-0131">Cell cycle</keyword>
<dbReference type="GO" id="GO:0051301">
    <property type="term" value="P:cell division"/>
    <property type="evidence" value="ECO:0007669"/>
    <property type="project" value="UniProtKB-KW"/>
</dbReference>
<protein>
    <submittedName>
        <fullName evidence="8">Cell division protein FtsI (Penicillin-binding protein 3)</fullName>
    </submittedName>
</protein>
<dbReference type="SUPFAM" id="SSF56601">
    <property type="entry name" value="beta-lactamase/transpeptidase-like"/>
    <property type="match status" value="1"/>
</dbReference>
<keyword evidence="5" id="KW-1133">Transmembrane helix</keyword>
<keyword evidence="2" id="KW-0645">Protease</keyword>
<keyword evidence="5" id="KW-0812">Transmembrane</keyword>
<evidence type="ECO:0000256" key="1">
    <source>
        <dbReference type="ARBA" id="ARBA00004370"/>
    </source>
</evidence>
<name>A0ABU0JF21_9HYPH</name>
<keyword evidence="8" id="KW-0132">Cell division</keyword>
<dbReference type="Gene3D" id="3.90.1310.10">
    <property type="entry name" value="Penicillin-binding protein 2a (Domain 2)"/>
    <property type="match status" value="1"/>
</dbReference>
<evidence type="ECO:0000313" key="8">
    <source>
        <dbReference type="EMBL" id="MDQ0472878.1"/>
    </source>
</evidence>
<dbReference type="EMBL" id="JAUSVX010000014">
    <property type="protein sequence ID" value="MDQ0472878.1"/>
    <property type="molecule type" value="Genomic_DNA"/>
</dbReference>
<keyword evidence="9" id="KW-1185">Reference proteome</keyword>
<gene>
    <name evidence="8" type="ORF">QO011_005911</name>
</gene>
<evidence type="ECO:0000256" key="4">
    <source>
        <dbReference type="SAM" id="MobiDB-lite"/>
    </source>
</evidence>
<dbReference type="PANTHER" id="PTHR30627">
    <property type="entry name" value="PEPTIDOGLYCAN D,D-TRANSPEPTIDASE"/>
    <property type="match status" value="1"/>
</dbReference>
<dbReference type="Pfam" id="PF00905">
    <property type="entry name" value="Transpeptidase"/>
    <property type="match status" value="1"/>
</dbReference>
<dbReference type="Pfam" id="PF03717">
    <property type="entry name" value="PBP_dimer"/>
    <property type="match status" value="1"/>
</dbReference>
<feature type="domain" description="Penicillin-binding protein dimerisation" evidence="7">
    <location>
        <begin position="95"/>
        <end position="204"/>
    </location>
</feature>
<evidence type="ECO:0000256" key="5">
    <source>
        <dbReference type="SAM" id="Phobius"/>
    </source>
</evidence>
<evidence type="ECO:0000313" key="9">
    <source>
        <dbReference type="Proteomes" id="UP001242480"/>
    </source>
</evidence>
<feature type="region of interest" description="Disordered" evidence="4">
    <location>
        <begin position="1"/>
        <end position="45"/>
    </location>
</feature>
<dbReference type="InterPro" id="IPR012338">
    <property type="entry name" value="Beta-lactam/transpept-like"/>
</dbReference>
<reference evidence="8 9" key="1">
    <citation type="submission" date="2023-07" db="EMBL/GenBank/DDBJ databases">
        <title>Genomic Encyclopedia of Type Strains, Phase IV (KMG-IV): sequencing the most valuable type-strain genomes for metagenomic binning, comparative biology and taxonomic classification.</title>
        <authorList>
            <person name="Goeker M."/>
        </authorList>
    </citation>
    <scope>NUCLEOTIDE SEQUENCE [LARGE SCALE GENOMIC DNA]</scope>
    <source>
        <strain evidence="8 9">DSM 19619</strain>
    </source>
</reference>
<evidence type="ECO:0000256" key="3">
    <source>
        <dbReference type="ARBA" id="ARBA00023136"/>
    </source>
</evidence>
<dbReference type="SUPFAM" id="SSF56519">
    <property type="entry name" value="Penicillin binding protein dimerisation domain"/>
    <property type="match status" value="1"/>
</dbReference>
<organism evidence="8 9">
    <name type="scientific">Labrys wisconsinensis</name>
    <dbReference type="NCBI Taxonomy" id="425677"/>
    <lineage>
        <taxon>Bacteria</taxon>
        <taxon>Pseudomonadati</taxon>
        <taxon>Pseudomonadota</taxon>
        <taxon>Alphaproteobacteria</taxon>
        <taxon>Hyphomicrobiales</taxon>
        <taxon>Xanthobacteraceae</taxon>
        <taxon>Labrys</taxon>
    </lineage>
</organism>
<keyword evidence="2" id="KW-0121">Carboxypeptidase</keyword>
<feature type="transmembrane region" description="Helical" evidence="5">
    <location>
        <begin position="50"/>
        <end position="71"/>
    </location>
</feature>
<dbReference type="InterPro" id="IPR001460">
    <property type="entry name" value="PCN-bd_Tpept"/>
</dbReference>
<evidence type="ECO:0000259" key="7">
    <source>
        <dbReference type="Pfam" id="PF03717"/>
    </source>
</evidence>
<evidence type="ECO:0000256" key="2">
    <source>
        <dbReference type="ARBA" id="ARBA00022645"/>
    </source>
</evidence>
<dbReference type="InterPro" id="IPR036138">
    <property type="entry name" value="PBP_dimer_sf"/>
</dbReference>
<comment type="caution">
    <text evidence="8">The sequence shown here is derived from an EMBL/GenBank/DDBJ whole genome shotgun (WGS) entry which is preliminary data.</text>
</comment>